<dbReference type="AlphaFoldDB" id="A0A086J4S1"/>
<dbReference type="HOGENOM" id="CLU_009683_3_0_1"/>
<keyword evidence="2" id="KW-1185">Reference proteome</keyword>
<name>A0A086J4S1_NEMA1</name>
<gene>
    <name evidence="1" type="ORF">NESG_00214</name>
</gene>
<comment type="caution">
    <text evidence="1">The sequence shown here is derived from an EMBL/GenBank/DDBJ whole genome shotgun (WGS) entry which is preliminary data.</text>
</comment>
<protein>
    <submittedName>
        <fullName evidence="1">Uncharacterized protein</fullName>
    </submittedName>
</protein>
<dbReference type="GeneID" id="77675187"/>
<proteinExistence type="predicted"/>
<evidence type="ECO:0000313" key="2">
    <source>
        <dbReference type="Proteomes" id="UP000054524"/>
    </source>
</evidence>
<evidence type="ECO:0000313" key="1">
    <source>
        <dbReference type="EMBL" id="KFG27139.1"/>
    </source>
</evidence>
<sequence length="913" mass="105210">MISRLILNLMMVQSIITRISVKDIKKTQEAFFGPAQDVIINPEGPLNLLHGYIGIRNGYMYNKRFYSFEIETDYKLSKKETPSTSTQEYSFIRTPVNDKIYKELDTESPTGKYLSTYHAQLIKMFPSVDGSLSIETGRPNSLTNFLRADHVKKDAKYILAGLLLLSEGVDVKINVDHTEKKKKLVIKSKACEEKEFINVEMYTASIDSSTNKQSNSVYQGETAEIVNFYIRCRDNPLLKRGRQFAMPTTREEFENGLFLNSAGFLIQTYIYEFIDTAEDYMDFVNAVHELLIDQVVEKENSEQTKKKGKKGRIFDELFLAKDALSENIKYIESFCNLVKATNEEARFPFYNSSQLPQFTRIPQCKEDKSGFVQDRSLYYSNCVESALLGLFCCMAYNPETGKYEVNHMGKEISDELKKFFEDYPKPTETTDFEMHKRWSTVVACLENDKIDYVCNRNELLSGVVNIFLTISEITGQKKDILKLVEYIENACMDGKLDTIQEFYIMNEIESIIKSLSQNKNVEVECDQMVLGQRSNDKADLLAEIKITYTFNNAKNGISLEVENGHTTLALLLLSRGDSAHLERVYEEVRNTYASMDSYIGYITNQYIAAELNALKTKSYILLVDLMNSIDTMLSTKSTNIHKIFLLGKLSSTDFKTYIIERFIVFTIDFELGPTNPAILFTANILGSVPLNDATTRYNMMRYFPVHAKWQKYYPKLGFKPYEHLSKKEINCINMASLNFYNTLLSWPASTTTKAICNYLKATMHTSSEMHYLLIYFIASKPAFDHLAPARVANNLVKIQSTLEETKSPNEEKNINFVYILWFIHMCRTGRDFPPKFIKTVYSFILFDHMLNVNGFKTLEISDEEFKNCVSFLQENKTLFCSKNDRRSIENYDTLVSYFRTENDEGLYGNIVEI</sequence>
<organism evidence="1 2">
    <name type="scientific">Nematocida ausubeli (strain ATCC PRA-371 / ERTm2)</name>
    <name type="common">Nematode killer fungus</name>
    <dbReference type="NCBI Taxonomy" id="1913371"/>
    <lineage>
        <taxon>Eukaryota</taxon>
        <taxon>Fungi</taxon>
        <taxon>Fungi incertae sedis</taxon>
        <taxon>Microsporidia</taxon>
        <taxon>Nematocida</taxon>
    </lineage>
</organism>
<dbReference type="RefSeq" id="XP_052905694.1">
    <property type="nucleotide sequence ID" value="XM_053047869.1"/>
</dbReference>
<reference evidence="1 2" key="1">
    <citation type="journal article" date="2014" name="Genome Announc.">
        <title>Genome Sequence of the Microsporidian Species Nematocida sp1 Strain ERTm6 (ATCC PRA-372).</title>
        <authorList>
            <person name="Bakowski M.A."/>
            <person name="Priest M."/>
            <person name="Young S."/>
            <person name="Cuomo C.A."/>
            <person name="Troemel E.R."/>
        </authorList>
    </citation>
    <scope>NUCLEOTIDE SEQUENCE [LARGE SCALE GENOMIC DNA]</scope>
    <source>
        <strain evidence="1 2">ERTm6</strain>
    </source>
</reference>
<accession>A0A086J4S1</accession>
<dbReference type="Proteomes" id="UP000054524">
    <property type="component" value="Unassembled WGS sequence"/>
</dbReference>
<dbReference type="EMBL" id="AKIJ01000001">
    <property type="protein sequence ID" value="KFG27139.1"/>
    <property type="molecule type" value="Genomic_DNA"/>
</dbReference>